<feature type="domain" description="Glycosyltransferase 2-like" evidence="4">
    <location>
        <begin position="4"/>
        <end position="154"/>
    </location>
</feature>
<evidence type="ECO:0000256" key="1">
    <source>
        <dbReference type="ARBA" id="ARBA00006739"/>
    </source>
</evidence>
<evidence type="ECO:0000259" key="4">
    <source>
        <dbReference type="Pfam" id="PF00535"/>
    </source>
</evidence>
<dbReference type="STRING" id="360105.CCV52592_0298"/>
<keyword evidence="6" id="KW-1185">Reference proteome</keyword>
<dbReference type="EMBL" id="CP000767">
    <property type="protein sequence ID" value="EAU00080.1"/>
    <property type="molecule type" value="Genomic_DNA"/>
</dbReference>
<keyword evidence="2" id="KW-0328">Glycosyltransferase</keyword>
<dbReference type="SUPFAM" id="SSF53448">
    <property type="entry name" value="Nucleotide-diphospho-sugar transferases"/>
    <property type="match status" value="1"/>
</dbReference>
<name>A7GZ34_CAMC5</name>
<evidence type="ECO:0000256" key="2">
    <source>
        <dbReference type="ARBA" id="ARBA00022676"/>
    </source>
</evidence>
<evidence type="ECO:0000313" key="6">
    <source>
        <dbReference type="Proteomes" id="UP000006380"/>
    </source>
</evidence>
<comment type="similarity">
    <text evidence="1">Belongs to the glycosyltransferase 2 family.</text>
</comment>
<dbReference type="HOGENOM" id="CLU_023845_0_3_7"/>
<organism evidence="5 6">
    <name type="scientific">Campylobacter curvus (strain 525.92)</name>
    <dbReference type="NCBI Taxonomy" id="360105"/>
    <lineage>
        <taxon>Bacteria</taxon>
        <taxon>Pseudomonadati</taxon>
        <taxon>Campylobacterota</taxon>
        <taxon>Epsilonproteobacteria</taxon>
        <taxon>Campylobacterales</taxon>
        <taxon>Campylobacteraceae</taxon>
        <taxon>Campylobacter</taxon>
    </lineage>
</organism>
<dbReference type="InterPro" id="IPR029044">
    <property type="entry name" value="Nucleotide-diphossugar_trans"/>
</dbReference>
<protein>
    <submittedName>
        <fullName evidence="5">Glycosyltransferase, family 2</fullName>
    </submittedName>
</protein>
<dbReference type="Proteomes" id="UP000006380">
    <property type="component" value="Chromosome"/>
</dbReference>
<dbReference type="Gene3D" id="3.90.550.10">
    <property type="entry name" value="Spore Coat Polysaccharide Biosynthesis Protein SpsA, Chain A"/>
    <property type="match status" value="1"/>
</dbReference>
<evidence type="ECO:0000313" key="5">
    <source>
        <dbReference type="EMBL" id="EAU00080.1"/>
    </source>
</evidence>
<evidence type="ECO:0000256" key="3">
    <source>
        <dbReference type="ARBA" id="ARBA00022679"/>
    </source>
</evidence>
<reference evidence="5" key="1">
    <citation type="submission" date="2016-07" db="EMBL/GenBank/DDBJ databases">
        <title>Comparative genomics of the Campylobacter concisus group.</title>
        <authorList>
            <person name="Miller W.G."/>
            <person name="Yee E."/>
            <person name="Chapman M.H."/>
            <person name="Huynh S."/>
            <person name="Bono J.L."/>
            <person name="On S.L.W."/>
            <person name="StLeger J."/>
            <person name="Foster G."/>
            <person name="Parker C.T."/>
        </authorList>
    </citation>
    <scope>NUCLEOTIDE SEQUENCE</scope>
    <source>
        <strain evidence="5">525.92</strain>
    </source>
</reference>
<dbReference type="Pfam" id="PF00535">
    <property type="entry name" value="Glycos_transf_2"/>
    <property type="match status" value="1"/>
</dbReference>
<dbReference type="PANTHER" id="PTHR43179:SF12">
    <property type="entry name" value="GALACTOFURANOSYLTRANSFERASE GLFT2"/>
    <property type="match status" value="1"/>
</dbReference>
<accession>A7GZ34</accession>
<keyword evidence="3" id="KW-0808">Transferase</keyword>
<sequence length="260" mass="30291">MNVSICIVNYNTADLTIKCIDSIFQNTKDIKFEIIVVDNASIDGSIDLFKKKFSDKILLIQNRTNRYFTGGFNDAIYSAKGEYVLILNSDTYFVDNSIKLMVDFLDKYSNVGAVEGCIYNDDTKMPTKTSSMELTLELDSIRSNKIKKIIFKNKYDKYAMLDWDRCSDKKVEVLCDAFMLVRAELFKNIGGYNEALKLYFTEEYLSDMIRIFGYELWHLGSPKVYHAWSSSTKKVSQKFIDIIYKTDRDIYFELKNMMKK</sequence>
<proteinExistence type="inferred from homology"/>
<dbReference type="AlphaFoldDB" id="A7GZ34"/>
<dbReference type="InterPro" id="IPR001173">
    <property type="entry name" value="Glyco_trans_2-like"/>
</dbReference>
<dbReference type="PANTHER" id="PTHR43179">
    <property type="entry name" value="RHAMNOSYLTRANSFERASE WBBL"/>
    <property type="match status" value="1"/>
</dbReference>
<dbReference type="GO" id="GO:0016757">
    <property type="term" value="F:glycosyltransferase activity"/>
    <property type="evidence" value="ECO:0007669"/>
    <property type="project" value="UniProtKB-KW"/>
</dbReference>
<gene>
    <name evidence="5" type="ORF">CCV52592_0298</name>
</gene>
<dbReference type="RefSeq" id="WP_011992423.1">
    <property type="nucleotide sequence ID" value="NC_009715.2"/>
</dbReference>
<dbReference type="KEGG" id="ccv:CCV52592_0298"/>